<comment type="caution">
    <text evidence="2">The sequence shown here is derived from an EMBL/GenBank/DDBJ whole genome shotgun (WGS) entry which is preliminary data.</text>
</comment>
<evidence type="ECO:0000313" key="3">
    <source>
        <dbReference type="Proteomes" id="UP000233551"/>
    </source>
</evidence>
<dbReference type="AlphaFoldDB" id="A0A2I0LCY9"/>
<feature type="region of interest" description="Disordered" evidence="1">
    <location>
        <begin position="1"/>
        <end position="30"/>
    </location>
</feature>
<evidence type="ECO:0000256" key="1">
    <source>
        <dbReference type="SAM" id="MobiDB-lite"/>
    </source>
</evidence>
<accession>A0A2I0LCY9</accession>
<sequence length="99" mass="11087">MVTSLFSEEKMNLFPEGPQKTATSPKPSREVRKMSEEYLLVLSVTNFSGVPLRPAVTKSRVSLMIGQYPVLPGGRLRLVPGDPDLCLRMRKMVTYKMAT</sequence>
<organism evidence="2 3">
    <name type="scientific">Punica granatum</name>
    <name type="common">Pomegranate</name>
    <dbReference type="NCBI Taxonomy" id="22663"/>
    <lineage>
        <taxon>Eukaryota</taxon>
        <taxon>Viridiplantae</taxon>
        <taxon>Streptophyta</taxon>
        <taxon>Embryophyta</taxon>
        <taxon>Tracheophyta</taxon>
        <taxon>Spermatophyta</taxon>
        <taxon>Magnoliopsida</taxon>
        <taxon>eudicotyledons</taxon>
        <taxon>Gunneridae</taxon>
        <taxon>Pentapetalae</taxon>
        <taxon>rosids</taxon>
        <taxon>malvids</taxon>
        <taxon>Myrtales</taxon>
        <taxon>Lythraceae</taxon>
        <taxon>Punica</taxon>
    </lineage>
</organism>
<keyword evidence="3" id="KW-1185">Reference proteome</keyword>
<reference evidence="2 3" key="1">
    <citation type="submission" date="2017-11" db="EMBL/GenBank/DDBJ databases">
        <title>De-novo sequencing of pomegranate (Punica granatum L.) genome.</title>
        <authorList>
            <person name="Akparov Z."/>
            <person name="Amiraslanov A."/>
            <person name="Hajiyeva S."/>
            <person name="Abbasov M."/>
            <person name="Kaur K."/>
            <person name="Hamwieh A."/>
            <person name="Solovyev V."/>
            <person name="Salamov A."/>
            <person name="Braich B."/>
            <person name="Kosarev P."/>
            <person name="Mahmoud A."/>
            <person name="Hajiyev E."/>
            <person name="Babayeva S."/>
            <person name="Izzatullayeva V."/>
            <person name="Mammadov A."/>
            <person name="Mammadov A."/>
            <person name="Sharifova S."/>
            <person name="Ojaghi J."/>
            <person name="Eynullazada K."/>
            <person name="Bayramov B."/>
            <person name="Abdulazimova A."/>
            <person name="Shahmuradov I."/>
        </authorList>
    </citation>
    <scope>NUCLEOTIDE SEQUENCE [LARGE SCALE GENOMIC DNA]</scope>
    <source>
        <strain evidence="3">cv. AG2017</strain>
        <tissue evidence="2">Leaf</tissue>
    </source>
</reference>
<dbReference type="EMBL" id="PGOL01000061">
    <property type="protein sequence ID" value="PKI78076.1"/>
    <property type="molecule type" value="Genomic_DNA"/>
</dbReference>
<gene>
    <name evidence="2" type="ORF">CRG98_001526</name>
</gene>
<proteinExistence type="predicted"/>
<protein>
    <submittedName>
        <fullName evidence="2">Uncharacterized protein</fullName>
    </submittedName>
</protein>
<dbReference type="Proteomes" id="UP000233551">
    <property type="component" value="Unassembled WGS sequence"/>
</dbReference>
<evidence type="ECO:0000313" key="2">
    <source>
        <dbReference type="EMBL" id="PKI78076.1"/>
    </source>
</evidence>
<name>A0A2I0LCY9_PUNGR</name>